<name>A0A1C1CY32_9EURO</name>
<dbReference type="eggNOG" id="ENOG502SN3J">
    <property type="taxonomic scope" value="Eukaryota"/>
</dbReference>
<evidence type="ECO:0000313" key="2">
    <source>
        <dbReference type="Proteomes" id="UP000094526"/>
    </source>
</evidence>
<keyword evidence="2" id="KW-1185">Reference proteome</keyword>
<dbReference type="VEuPathDB" id="FungiDB:CLCR_10174"/>
<dbReference type="STRING" id="86049.A0A1C1CY32"/>
<gene>
    <name evidence="1" type="ORF">CLCR_10174</name>
</gene>
<comment type="caution">
    <text evidence="1">The sequence shown here is derived from an EMBL/GenBank/DDBJ whole genome shotgun (WGS) entry which is preliminary data.</text>
</comment>
<evidence type="ECO:0000313" key="1">
    <source>
        <dbReference type="EMBL" id="OCT53338.1"/>
    </source>
</evidence>
<organism evidence="1 2">
    <name type="scientific">Cladophialophora carrionii</name>
    <dbReference type="NCBI Taxonomy" id="86049"/>
    <lineage>
        <taxon>Eukaryota</taxon>
        <taxon>Fungi</taxon>
        <taxon>Dikarya</taxon>
        <taxon>Ascomycota</taxon>
        <taxon>Pezizomycotina</taxon>
        <taxon>Eurotiomycetes</taxon>
        <taxon>Chaetothyriomycetidae</taxon>
        <taxon>Chaetothyriales</taxon>
        <taxon>Herpotrichiellaceae</taxon>
        <taxon>Cladophialophora</taxon>
    </lineage>
</organism>
<dbReference type="Pfam" id="PF20717">
    <property type="entry name" value="DUF6829"/>
    <property type="match status" value="1"/>
</dbReference>
<accession>A0A1C1CY32</accession>
<dbReference type="VEuPathDB" id="FungiDB:G647_00306"/>
<protein>
    <submittedName>
        <fullName evidence="1">Uncharacterized protein</fullName>
    </submittedName>
</protein>
<dbReference type="OrthoDB" id="5295627at2759"/>
<dbReference type="Proteomes" id="UP000094526">
    <property type="component" value="Unassembled WGS sequence"/>
</dbReference>
<dbReference type="EMBL" id="LGRB01000008">
    <property type="protein sequence ID" value="OCT53338.1"/>
    <property type="molecule type" value="Genomic_DNA"/>
</dbReference>
<dbReference type="InterPro" id="IPR049232">
    <property type="entry name" value="DUF6829"/>
</dbReference>
<dbReference type="AlphaFoldDB" id="A0A1C1CY32"/>
<reference evidence="2" key="1">
    <citation type="submission" date="2015-07" db="EMBL/GenBank/DDBJ databases">
        <authorList>
            <person name="Teixeira M.M."/>
            <person name="Souza R.C."/>
            <person name="Almeida L.G."/>
            <person name="Vicente V.A."/>
            <person name="de Hoog S."/>
            <person name="Bocca A.L."/>
            <person name="de Almeida S.R."/>
            <person name="Vasconcelos A.T."/>
            <person name="Felipe M.S."/>
        </authorList>
    </citation>
    <scope>NUCLEOTIDE SEQUENCE [LARGE SCALE GENOMIC DNA]</scope>
    <source>
        <strain evidence="2">KSF</strain>
    </source>
</reference>
<sequence>MSVDLQPRCALQENISAGQFYAVDEPTILNQIKDAFEPEFERLKAAKAVEGTEQQRAAAKGCANGPSPSQILYGCNYDEVNRTLVGILALRWIHNRDYERFTRPQPPETRLSEESFEWLYQLFATGIRDLDDLFALVLSMVINDLGKDPNLEEDYYFHTHSRLPDQNHDSLLLESAKAGMVPALDYLNPEKREEIMLGLELGSELNAGQLAQAESVPVNLEGLLNMRGKEHAFELKFMEQILDVAGALGHLDWSGSRNFIEPVFQAFKTVHEVSLDIIAGNSNPRQGYDKVLTKRGNMLSIKGFRRLSVSDREERALLRLLTMGRTADKEQAELFQEAFHALDDQNKERLVTGLNVDGNVNETAVLPYYMPAIISTTLETTRDSNEETKCRALTSLMRYLAKVLGSAANDLTGYPEGAVFSGEVPGIIIERNMSKAQDVINSPEFKTNPDLLDGLPIPDGQILQRRRTSQSW</sequence>
<proteinExistence type="predicted"/>